<dbReference type="PROSITE" id="PS51186">
    <property type="entry name" value="GNAT"/>
    <property type="match status" value="1"/>
</dbReference>
<dbReference type="Gene3D" id="3.40.630.30">
    <property type="match status" value="1"/>
</dbReference>
<dbReference type="GeneID" id="90765706"/>
<feature type="domain" description="N-acetyltransferase" evidence="1">
    <location>
        <begin position="16"/>
        <end position="173"/>
    </location>
</feature>
<dbReference type="Proteomes" id="UP000293719">
    <property type="component" value="Chromosome"/>
</dbReference>
<dbReference type="PANTHER" id="PTHR43792">
    <property type="entry name" value="GNAT FAMILY, PUTATIVE (AFU_ORTHOLOGUE AFUA_3G00765)-RELATED-RELATED"/>
    <property type="match status" value="1"/>
</dbReference>
<keyword evidence="3" id="KW-1185">Reference proteome</keyword>
<protein>
    <submittedName>
        <fullName evidence="2">N-acetyltransferase</fullName>
    </submittedName>
</protein>
<dbReference type="InterPro" id="IPR000182">
    <property type="entry name" value="GNAT_dom"/>
</dbReference>
<dbReference type="InterPro" id="IPR051531">
    <property type="entry name" value="N-acetyltransferase"/>
</dbReference>
<dbReference type="Pfam" id="PF13302">
    <property type="entry name" value="Acetyltransf_3"/>
    <property type="match status" value="1"/>
</dbReference>
<dbReference type="OrthoDB" id="6293260at2"/>
<sequence>MSHGGIDIPVIETGRLILRGFTERDFPAYAAMRADAEVMTFLGGPQDPHTAWRGMAAMVGHWALRGYGFFCVEEKASGTCIGHCGPWYPHDWPDYEIGYTLARSAQGKGYATEAARAALRFAYEDLGWTTAISVIDPHNHASQNVARKLGATKERQDVPIWDFIADIWRHPSPDQFLAGGDHHQPNDEHCQQ</sequence>
<reference evidence="2 3" key="1">
    <citation type="journal article" date="2017" name="Int. J. Syst. Evol. Microbiol.">
        <title>Roseitalea porphyridii gen. nov., sp. nov., isolated from a red alga, and reclassification of Hoeflea suaedae Chung et al. 2013 as Pseudohoeflea suaedae gen. nov., comb. nov.</title>
        <authorList>
            <person name="Hyeon J.W."/>
            <person name="Jeong S.E."/>
            <person name="Baek K."/>
            <person name="Jeon C.O."/>
        </authorList>
    </citation>
    <scope>NUCLEOTIDE SEQUENCE [LARGE SCALE GENOMIC DNA]</scope>
    <source>
        <strain evidence="2 3">MA7-20</strain>
    </source>
</reference>
<organism evidence="2 3">
    <name type="scientific">Roseitalea porphyridii</name>
    <dbReference type="NCBI Taxonomy" id="1852022"/>
    <lineage>
        <taxon>Bacteria</taxon>
        <taxon>Pseudomonadati</taxon>
        <taxon>Pseudomonadota</taxon>
        <taxon>Alphaproteobacteria</taxon>
        <taxon>Hyphomicrobiales</taxon>
        <taxon>Ahrensiaceae</taxon>
        <taxon>Roseitalea</taxon>
    </lineage>
</organism>
<dbReference type="InterPro" id="IPR016181">
    <property type="entry name" value="Acyl_CoA_acyltransferase"/>
</dbReference>
<dbReference type="GO" id="GO:0016747">
    <property type="term" value="F:acyltransferase activity, transferring groups other than amino-acyl groups"/>
    <property type="evidence" value="ECO:0007669"/>
    <property type="project" value="InterPro"/>
</dbReference>
<dbReference type="RefSeq" id="WP_131614858.1">
    <property type="nucleotide sequence ID" value="NZ_CP036532.1"/>
</dbReference>
<gene>
    <name evidence="2" type="ORF">E0E05_00235</name>
</gene>
<dbReference type="EMBL" id="CP036532">
    <property type="protein sequence ID" value="QBK29155.1"/>
    <property type="molecule type" value="Genomic_DNA"/>
</dbReference>
<dbReference type="KEGG" id="rpod:E0E05_00235"/>
<name>A0A4P6UWF3_9HYPH</name>
<dbReference type="AlphaFoldDB" id="A0A4P6UWF3"/>
<dbReference type="SUPFAM" id="SSF55729">
    <property type="entry name" value="Acyl-CoA N-acyltransferases (Nat)"/>
    <property type="match status" value="1"/>
</dbReference>
<evidence type="ECO:0000313" key="2">
    <source>
        <dbReference type="EMBL" id="QBK29155.1"/>
    </source>
</evidence>
<keyword evidence="2" id="KW-0808">Transferase</keyword>
<accession>A0A4P6UWF3</accession>
<dbReference type="PANTHER" id="PTHR43792:SF1">
    <property type="entry name" value="N-ACETYLTRANSFERASE DOMAIN-CONTAINING PROTEIN"/>
    <property type="match status" value="1"/>
</dbReference>
<evidence type="ECO:0000259" key="1">
    <source>
        <dbReference type="PROSITE" id="PS51186"/>
    </source>
</evidence>
<proteinExistence type="predicted"/>
<evidence type="ECO:0000313" key="3">
    <source>
        <dbReference type="Proteomes" id="UP000293719"/>
    </source>
</evidence>